<feature type="region of interest" description="Disordered" evidence="1">
    <location>
        <begin position="310"/>
        <end position="337"/>
    </location>
</feature>
<protein>
    <submittedName>
        <fullName evidence="4">Uncharacterized protein</fullName>
    </submittedName>
</protein>
<proteinExistence type="predicted"/>
<sequence length="2184" mass="243327">MTAINWDRILMGIISVALLVLGVAACLATGGLAIVIGAALISGGISGLAAVYSGASWSEFAKSVGCGLLVGALSGVAAPLVGALAGSCAALASHTIAQWCIHLVVSMVGHALITFVTNGIQNLFLGQDFTTNWKQAVVAGAFIGAVSTGMHALQKYGVDKLLSRADRFLEQYIPSETVMSYVRSGAHALMEELGVPSALREFVISRLNDPQQVMNLLQNYHHHVINAGINAATQYIMTGDINLLTALFHSCVYGTVNSSIASRSFSSTSIFNRTISQIVPANLVYQQQQVIPPRVNIPQEIGETIDNTADTEAREPVDTSKADEARVPPYVTPVPPTNLPADLPSYDEAMGISTPEALPITTTIPTEGQDVPILTPTSPVSEPQTPQAVAQSTEPVVQPPAYERETTLPPAASHVIPDNAPHANLLPYPTAAESATPPVAQISPPLHMPPTDQLPEATPQTQSSQSPAEQSTAPTSLPSLQLPQASQPQLVLDQTCPQVATTTLTNNSHPGPVIPLSQKHPSSSTAVLTQPCESSSVPPLVPSAATATTETTAAKLPLPPNSVVKVDIDNSSSKQAKLSSEATPQSEPAKAALGEAFQETSQPAHQQVLAAVPSASKDPPVVVHEPAIDDSWDVSEASEVQREQINQLSASSTQQHFGRERNDPENVKEPIYIRNIDGELRFMSFLNAQKEQEEIRQLQKNRPIEIHQYNSMRCDNRAGVDNNFGTGPTSWQSQAPLQPNSDNLGHKPISCSAEKPSVSQYPSTNAGYYSNCQAPAIKPAIVFPLIIYNDDVGHYQIYSHELWPKLPDSGLKMVTVSGAHASGRTTFIHQIAYELGYGLQEEQVLISRIRVGVFMYVFPQDNLAILDCCDGIGRIDNNLAPSSMTLEMFCYLLCDHRIHHVPMAKNFLITEKPQLDEFKKTMLSLYRIATSMELIGGRLATLLLRYSDIQVDQDQKMRKIVKKNKKHVEKYVKKFTTCLDKQTSIDKDTEDKTMLQNEPQNDEKLLKVIEKRSLDPYIDSLVILQIDHSPAMKDRYKKEIKQVVQSIIEKTPIHAGSVKSDNPADATFQHVVYTMWAKVADSKDLHDKISKAINRITTDDAGDDFGLEDYLKEVQKQFHSIEGVEKAFKDLAKKADEEAKKKEPDTMCINCGVVNIANALLQEGCNCRSSDWSYKTITFGLHGLTIFFKNVPNGERAGLIATRAALKNEDTLKHLADPKIFKNYQRAWLVLQYAAYYGFRMELMEYNLIEKAEDALRMNRSENTTESVAIQATIYDTLGMMMFLDISSVLGLDTPPTERKKTIREEEMLELLYNFEKAAEKFMKTLKRGERFTEAAQVEEVYRRMLAYPKEHFDQSEYAKRVMIKFDELDPPVAYRFSMISLKVFYKFVAYYIAYSLISSKKKELFMPPTDGDALVVKAALKMWNNVAMMATTFKDLLKDLVLETELKAWILSIRKNLRHDNIDAVLKLANTVIYAESVHPLVSEKASQNQQDVVSHQNVHTLDEVKAQDLEKRLLENYRHIRLHILTNTSILSAVEEFSERNFTGLQFEEMESWIIHLERLLCNNVDSGDYLDKWLGSYRLASTGVDSKSDADWLGVYFLKKEKIVEKLEKIVISIDVALKNNLAAEQCLMAAQVLVAAAHLLNKLLILYQNDGRGNFFDDQAGTSSFGETITLPSPSSRNAELWKNTASIMAVLVEWMIVSEHKLYDHTRADQTTIESSKLAVLRLAFNVASTSGIDYGDVQQALEREDGKTRTTTFEQLRENEQRKIINSVKDFVEIEIHRKDGPDYRVVETLAYIIWKQQQQNRTAEATAQTFHGEIELLRVAFVNSIAVWRENVMRDHTLEKYKKQLVKKDNNEARFALPPILAQTPQRLLDEATVELMQRVGGRKAIDNVFVHPAGHTLFDGLEVPFENYESHLEQQLLNKHGHGKTVALLLVVQNPANPEAKKQILRLQDHFQRLFEAFPNGDYSKYLILKTQKNGKENKSFVKLINLKYGEQCFMWLGYAKDPDGDTYEATSSSISAAMAQIKQFVEMLNSLISLEEPIRMELHLKSSFEVVADDIGDEKAFDMCTLPGTFFGGPNASTLTSTPIHQLRSRRREMEDRGVQLQFCLIRMKLANGKIIQAVFNPLAKLNEVKLSISSHLKSDIYKLRSTDRDDLEDSSDITLQDLGLIPGAFLYVIC</sequence>
<organism evidence="3 4">
    <name type="scientific">Plectus sambesii</name>
    <dbReference type="NCBI Taxonomy" id="2011161"/>
    <lineage>
        <taxon>Eukaryota</taxon>
        <taxon>Metazoa</taxon>
        <taxon>Ecdysozoa</taxon>
        <taxon>Nematoda</taxon>
        <taxon>Chromadorea</taxon>
        <taxon>Plectida</taxon>
        <taxon>Plectina</taxon>
        <taxon>Plectoidea</taxon>
        <taxon>Plectidae</taxon>
        <taxon>Plectus</taxon>
    </lineage>
</organism>
<evidence type="ECO:0000256" key="2">
    <source>
        <dbReference type="SAM" id="Phobius"/>
    </source>
</evidence>
<evidence type="ECO:0000256" key="1">
    <source>
        <dbReference type="SAM" id="MobiDB-lite"/>
    </source>
</evidence>
<feature type="transmembrane region" description="Helical" evidence="2">
    <location>
        <begin position="64"/>
        <end position="84"/>
    </location>
</feature>
<dbReference type="SUPFAM" id="SSF54236">
    <property type="entry name" value="Ubiquitin-like"/>
    <property type="match status" value="1"/>
</dbReference>
<feature type="transmembrane region" description="Helical" evidence="2">
    <location>
        <begin position="136"/>
        <end position="153"/>
    </location>
</feature>
<feature type="region of interest" description="Disordered" evidence="1">
    <location>
        <begin position="435"/>
        <end position="480"/>
    </location>
</feature>
<name>A0A914X1V9_9BILA</name>
<dbReference type="WBParaSite" id="PSAMB.scaffold612size45665.g7377.t1">
    <property type="protein sequence ID" value="PSAMB.scaffold612size45665.g7377.t1"/>
    <property type="gene ID" value="PSAMB.scaffold612size45665.g7377"/>
</dbReference>
<keyword evidence="3" id="KW-1185">Reference proteome</keyword>
<evidence type="ECO:0000313" key="4">
    <source>
        <dbReference type="WBParaSite" id="PSAMB.scaffold612size45665.g7377.t1"/>
    </source>
</evidence>
<dbReference type="InterPro" id="IPR029071">
    <property type="entry name" value="Ubiquitin-like_domsf"/>
</dbReference>
<evidence type="ECO:0000313" key="3">
    <source>
        <dbReference type="Proteomes" id="UP000887566"/>
    </source>
</evidence>
<keyword evidence="2" id="KW-0812">Transmembrane</keyword>
<feature type="transmembrane region" description="Helical" evidence="2">
    <location>
        <begin position="96"/>
        <end position="116"/>
    </location>
</feature>
<reference evidence="4" key="1">
    <citation type="submission" date="2022-11" db="UniProtKB">
        <authorList>
            <consortium name="WormBaseParasite"/>
        </authorList>
    </citation>
    <scope>IDENTIFICATION</scope>
</reference>
<feature type="region of interest" description="Disordered" evidence="1">
    <location>
        <begin position="724"/>
        <end position="751"/>
    </location>
</feature>
<feature type="compositionally biased region" description="Polar residues" evidence="1">
    <location>
        <begin position="458"/>
        <end position="470"/>
    </location>
</feature>
<feature type="region of interest" description="Disordered" evidence="1">
    <location>
        <begin position="501"/>
        <end position="541"/>
    </location>
</feature>
<keyword evidence="2" id="KW-1133">Transmembrane helix</keyword>
<feature type="compositionally biased region" description="Low complexity" evidence="1">
    <location>
        <begin position="471"/>
        <end position="480"/>
    </location>
</feature>
<feature type="compositionally biased region" description="Polar residues" evidence="1">
    <location>
        <begin position="519"/>
        <end position="533"/>
    </location>
</feature>
<dbReference type="Gene3D" id="3.10.20.90">
    <property type="entry name" value="Phosphatidylinositol 3-kinase Catalytic Subunit, Chain A, domain 1"/>
    <property type="match status" value="1"/>
</dbReference>
<accession>A0A914X1V9</accession>
<dbReference type="Proteomes" id="UP000887566">
    <property type="component" value="Unplaced"/>
</dbReference>
<feature type="compositionally biased region" description="Basic and acidic residues" evidence="1">
    <location>
        <begin position="311"/>
        <end position="326"/>
    </location>
</feature>
<feature type="compositionally biased region" description="Polar residues" evidence="1">
    <location>
        <begin position="724"/>
        <end position="743"/>
    </location>
</feature>
<feature type="transmembrane region" description="Helical" evidence="2">
    <location>
        <begin position="34"/>
        <end position="52"/>
    </location>
</feature>
<feature type="region of interest" description="Disordered" evidence="1">
    <location>
        <begin position="411"/>
        <end position="430"/>
    </location>
</feature>
<keyword evidence="2" id="KW-0472">Membrane</keyword>